<dbReference type="Pfam" id="PF16488">
    <property type="entry name" value="ArgoL2"/>
    <property type="match status" value="1"/>
</dbReference>
<gene>
    <name evidence="2" type="primary">EIF2C1</name>
    <name evidence="2" type="ORF">HK099_001169</name>
</gene>
<dbReference type="Pfam" id="PF02170">
    <property type="entry name" value="PAZ"/>
    <property type="match status" value="1"/>
</dbReference>
<dbReference type="Proteomes" id="UP001211065">
    <property type="component" value="Unassembled WGS sequence"/>
</dbReference>
<dbReference type="InterPro" id="IPR014811">
    <property type="entry name" value="ArgoL1"/>
</dbReference>
<dbReference type="Gene3D" id="2.170.260.10">
    <property type="entry name" value="paz domain"/>
    <property type="match status" value="1"/>
</dbReference>
<dbReference type="InterPro" id="IPR032472">
    <property type="entry name" value="ArgoL2"/>
</dbReference>
<dbReference type="CDD" id="cd02846">
    <property type="entry name" value="PAZ_argonaute_like"/>
    <property type="match status" value="1"/>
</dbReference>
<dbReference type="EMBL" id="JADGJW010001305">
    <property type="protein sequence ID" value="KAJ3204395.1"/>
    <property type="molecule type" value="Genomic_DNA"/>
</dbReference>
<sequence>MAVLLEYLSPSPKAIEIPFEAVSCLEVLLRQSPGLRFTSNPAGRCFYNDKGVSQLPGGVNVHYGWYQSLRTSLGIQQQQYTYKELLLNIDVVATAFYQQGPLIDVITNFFGKRRIEDCQKLFTIKNELRNRDKFISSLNIKISYRNTGRRKYKVKGLAAQSVRDTKIRIKEDDGVHEVTTTVQECFRKTYNYNVKYPWLPAFVSGANNVQIPIECCVVLPNQPYVKKVSEDQAADMIKVTAVFPQKRKERIQDGLNQLHGNNDEILLARWNVDINQSLKQVEARILDTPSLMFAKNKPQKVFNNGFWKTQGFAKPALLVSWSIALFWGDFGVLDSFMNKLDNELASQVVEVLWPFRINTTSAI</sequence>
<dbReference type="PANTHER" id="PTHR22891">
    <property type="entry name" value="EUKARYOTIC TRANSLATION INITIATION FACTOR 2C"/>
    <property type="match status" value="1"/>
</dbReference>
<dbReference type="GO" id="GO:0003723">
    <property type="term" value="F:RNA binding"/>
    <property type="evidence" value="ECO:0007669"/>
    <property type="project" value="InterPro"/>
</dbReference>
<feature type="domain" description="PAZ" evidence="1">
    <location>
        <begin position="120"/>
        <end position="220"/>
    </location>
</feature>
<dbReference type="SMART" id="SM01163">
    <property type="entry name" value="DUF1785"/>
    <property type="match status" value="1"/>
</dbReference>
<dbReference type="InterPro" id="IPR036085">
    <property type="entry name" value="PAZ_dom_sf"/>
</dbReference>
<dbReference type="GO" id="GO:0003743">
    <property type="term" value="F:translation initiation factor activity"/>
    <property type="evidence" value="ECO:0007669"/>
    <property type="project" value="UniProtKB-KW"/>
</dbReference>
<dbReference type="PROSITE" id="PS50821">
    <property type="entry name" value="PAZ"/>
    <property type="match status" value="1"/>
</dbReference>
<dbReference type="SUPFAM" id="SSF101690">
    <property type="entry name" value="PAZ domain"/>
    <property type="match status" value="1"/>
</dbReference>
<evidence type="ECO:0000313" key="2">
    <source>
        <dbReference type="EMBL" id="KAJ3204395.1"/>
    </source>
</evidence>
<comment type="caution">
    <text evidence="2">The sequence shown here is derived from an EMBL/GenBank/DDBJ whole genome shotgun (WGS) entry which is preliminary data.</text>
</comment>
<evidence type="ECO:0000259" key="1">
    <source>
        <dbReference type="PROSITE" id="PS50821"/>
    </source>
</evidence>
<evidence type="ECO:0000313" key="3">
    <source>
        <dbReference type="Proteomes" id="UP001211065"/>
    </source>
</evidence>
<keyword evidence="3" id="KW-1185">Reference proteome</keyword>
<keyword evidence="2" id="KW-0648">Protein biosynthesis</keyword>
<name>A0AAD5TX14_9FUNG</name>
<proteinExistence type="predicted"/>
<dbReference type="InterPro" id="IPR003100">
    <property type="entry name" value="PAZ_dom"/>
</dbReference>
<dbReference type="AlphaFoldDB" id="A0AAD5TX14"/>
<reference evidence="2" key="1">
    <citation type="submission" date="2020-05" db="EMBL/GenBank/DDBJ databases">
        <title>Phylogenomic resolution of chytrid fungi.</title>
        <authorList>
            <person name="Stajich J.E."/>
            <person name="Amses K."/>
            <person name="Simmons R."/>
            <person name="Seto K."/>
            <person name="Myers J."/>
            <person name="Bonds A."/>
            <person name="Quandt C.A."/>
            <person name="Barry K."/>
            <person name="Liu P."/>
            <person name="Grigoriev I."/>
            <person name="Longcore J.E."/>
            <person name="James T.Y."/>
        </authorList>
    </citation>
    <scope>NUCLEOTIDE SEQUENCE</scope>
    <source>
        <strain evidence="2">JEL0476</strain>
    </source>
</reference>
<dbReference type="Pfam" id="PF08699">
    <property type="entry name" value="ArgoL1"/>
    <property type="match status" value="1"/>
</dbReference>
<accession>A0AAD5TX14</accession>
<protein>
    <submittedName>
        <fullName evidence="2">Eukaryotic translation initiation factor 2C</fullName>
    </submittedName>
</protein>
<organism evidence="2 3">
    <name type="scientific">Clydaea vesicula</name>
    <dbReference type="NCBI Taxonomy" id="447962"/>
    <lineage>
        <taxon>Eukaryota</taxon>
        <taxon>Fungi</taxon>
        <taxon>Fungi incertae sedis</taxon>
        <taxon>Chytridiomycota</taxon>
        <taxon>Chytridiomycota incertae sedis</taxon>
        <taxon>Chytridiomycetes</taxon>
        <taxon>Lobulomycetales</taxon>
        <taxon>Lobulomycetaceae</taxon>
        <taxon>Clydaea</taxon>
    </lineage>
</organism>
<keyword evidence="2" id="KW-0396">Initiation factor</keyword>